<evidence type="ECO:0000313" key="11">
    <source>
        <dbReference type="Proteomes" id="UP001501321"/>
    </source>
</evidence>
<evidence type="ECO:0000256" key="7">
    <source>
        <dbReference type="ARBA" id="ARBA00022842"/>
    </source>
</evidence>
<reference evidence="11" key="1">
    <citation type="journal article" date="2019" name="Int. J. Syst. Evol. Microbiol.">
        <title>The Global Catalogue of Microorganisms (GCM) 10K type strain sequencing project: providing services to taxonomists for standard genome sequencing and annotation.</title>
        <authorList>
            <consortium name="The Broad Institute Genomics Platform"/>
            <consortium name="The Broad Institute Genome Sequencing Center for Infectious Disease"/>
            <person name="Wu L."/>
            <person name="Ma J."/>
        </authorList>
    </citation>
    <scope>NUCLEOTIDE SEQUENCE [LARGE SCALE GENOMIC DNA]</scope>
    <source>
        <strain evidence="11">JCM 32226</strain>
    </source>
</reference>
<keyword evidence="8" id="KW-0289">Folate biosynthesis</keyword>
<dbReference type="RefSeq" id="WP_345010721.1">
    <property type="nucleotide sequence ID" value="NZ_BAABFC010000007.1"/>
</dbReference>
<dbReference type="InterPro" id="IPR011005">
    <property type="entry name" value="Dihydropteroate_synth-like_sf"/>
</dbReference>
<dbReference type="Gene3D" id="3.20.20.20">
    <property type="entry name" value="Dihydropteroate synthase-like"/>
    <property type="match status" value="1"/>
</dbReference>
<evidence type="ECO:0000313" key="10">
    <source>
        <dbReference type="EMBL" id="GAA4495971.1"/>
    </source>
</evidence>
<dbReference type="SUPFAM" id="SSF51717">
    <property type="entry name" value="Dihydropteroate synthetase-like"/>
    <property type="match status" value="1"/>
</dbReference>
<keyword evidence="5" id="KW-0808">Transferase</keyword>
<comment type="cofactor">
    <cofactor evidence="2">
        <name>Mg(2+)</name>
        <dbReference type="ChEBI" id="CHEBI:18420"/>
    </cofactor>
</comment>
<evidence type="ECO:0000256" key="8">
    <source>
        <dbReference type="ARBA" id="ARBA00022909"/>
    </source>
</evidence>
<dbReference type="CDD" id="cd00739">
    <property type="entry name" value="DHPS"/>
    <property type="match status" value="1"/>
</dbReference>
<dbReference type="InterPro" id="IPR006390">
    <property type="entry name" value="DHP_synth_dom"/>
</dbReference>
<keyword evidence="7" id="KW-0460">Magnesium</keyword>
<proteinExistence type="predicted"/>
<dbReference type="EMBL" id="BAABFC010000007">
    <property type="protein sequence ID" value="GAA4495971.1"/>
    <property type="molecule type" value="Genomic_DNA"/>
</dbReference>
<evidence type="ECO:0000256" key="4">
    <source>
        <dbReference type="ARBA" id="ARBA00012458"/>
    </source>
</evidence>
<evidence type="ECO:0000256" key="5">
    <source>
        <dbReference type="ARBA" id="ARBA00022679"/>
    </source>
</evidence>
<dbReference type="EC" id="2.5.1.15" evidence="4"/>
<dbReference type="PROSITE" id="PS50972">
    <property type="entry name" value="PTERIN_BINDING"/>
    <property type="match status" value="1"/>
</dbReference>
<evidence type="ECO:0000259" key="9">
    <source>
        <dbReference type="PROSITE" id="PS50972"/>
    </source>
</evidence>
<dbReference type="Pfam" id="PF00809">
    <property type="entry name" value="Pterin_bind"/>
    <property type="match status" value="1"/>
</dbReference>
<keyword evidence="11" id="KW-1185">Reference proteome</keyword>
<accession>A0ABP8Q448</accession>
<sequence>MLLRSKGRELDLSRPQVMGILNVTPDSFSDGNSYRQKDAALRHAARLCAEGATLLDIGGESTRPGAAEVAVQEELERVLPVAEAVLAELDVMVSVDTSKPEVIRAACRAGIHLVNDIRALRLPGALEATAADPEVLVCLMHMQGDPQTMQIAPHYGDMLAEVYDFLLARIQACEAAGIQRGRLLLDPGYGFGKTLEQNYRLLGQQARFLELGCPLLVGMSRKSMIGNLLDRPVNERLAGSLAAALFAAQAGARIIRVHDVKETCDALRVFDYAQECSKQ</sequence>
<dbReference type="PROSITE" id="PS00793">
    <property type="entry name" value="DHPS_2"/>
    <property type="match status" value="1"/>
</dbReference>
<evidence type="ECO:0000256" key="1">
    <source>
        <dbReference type="ARBA" id="ARBA00000012"/>
    </source>
</evidence>
<dbReference type="InterPro" id="IPR000489">
    <property type="entry name" value="Pterin-binding_dom"/>
</dbReference>
<feature type="domain" description="Pterin-binding" evidence="9">
    <location>
        <begin position="15"/>
        <end position="268"/>
    </location>
</feature>
<dbReference type="Proteomes" id="UP001501321">
    <property type="component" value="Unassembled WGS sequence"/>
</dbReference>
<comment type="catalytic activity">
    <reaction evidence="1">
        <text>(7,8-dihydropterin-6-yl)methyl diphosphate + 4-aminobenzoate = 7,8-dihydropteroate + diphosphate</text>
        <dbReference type="Rhea" id="RHEA:19949"/>
        <dbReference type="ChEBI" id="CHEBI:17836"/>
        <dbReference type="ChEBI" id="CHEBI:17839"/>
        <dbReference type="ChEBI" id="CHEBI:33019"/>
        <dbReference type="ChEBI" id="CHEBI:72950"/>
        <dbReference type="EC" id="2.5.1.15"/>
    </reaction>
</comment>
<evidence type="ECO:0000256" key="3">
    <source>
        <dbReference type="ARBA" id="ARBA00004763"/>
    </source>
</evidence>
<dbReference type="PANTHER" id="PTHR20941:SF1">
    <property type="entry name" value="FOLIC ACID SYNTHESIS PROTEIN FOL1"/>
    <property type="match status" value="1"/>
</dbReference>
<keyword evidence="6" id="KW-0479">Metal-binding</keyword>
<comment type="pathway">
    <text evidence="3">Cofactor biosynthesis; tetrahydrofolate biosynthesis; 7,8-dihydrofolate from 2-amino-4-hydroxy-6-hydroxymethyl-7,8-dihydropteridine diphosphate and 4-aminobenzoate: step 1/2.</text>
</comment>
<evidence type="ECO:0000256" key="2">
    <source>
        <dbReference type="ARBA" id="ARBA00001946"/>
    </source>
</evidence>
<organism evidence="10 11">
    <name type="scientific">Pseudaeromonas paramecii</name>
    <dbReference type="NCBI Taxonomy" id="2138166"/>
    <lineage>
        <taxon>Bacteria</taxon>
        <taxon>Pseudomonadati</taxon>
        <taxon>Pseudomonadota</taxon>
        <taxon>Gammaproteobacteria</taxon>
        <taxon>Aeromonadales</taxon>
        <taxon>Aeromonadaceae</taxon>
        <taxon>Pseudaeromonas</taxon>
    </lineage>
</organism>
<dbReference type="PANTHER" id="PTHR20941">
    <property type="entry name" value="FOLATE SYNTHESIS PROTEINS"/>
    <property type="match status" value="1"/>
</dbReference>
<evidence type="ECO:0000256" key="6">
    <source>
        <dbReference type="ARBA" id="ARBA00022723"/>
    </source>
</evidence>
<name>A0ABP8Q448_9GAMM</name>
<protein>
    <recommendedName>
        <fullName evidence="4">dihydropteroate synthase</fullName>
        <ecNumber evidence="4">2.5.1.15</ecNumber>
    </recommendedName>
</protein>
<gene>
    <name evidence="10" type="primary">folP</name>
    <name evidence="10" type="ORF">GCM10023095_10160</name>
</gene>
<comment type="caution">
    <text evidence="10">The sequence shown here is derived from an EMBL/GenBank/DDBJ whole genome shotgun (WGS) entry which is preliminary data.</text>
</comment>
<dbReference type="InterPro" id="IPR045031">
    <property type="entry name" value="DHP_synth-like"/>
</dbReference>
<dbReference type="NCBIfam" id="TIGR01496">
    <property type="entry name" value="DHPS"/>
    <property type="match status" value="1"/>
</dbReference>